<dbReference type="Gramene" id="LPERR01G06270.1">
    <property type="protein sequence ID" value="LPERR01G06270.1"/>
    <property type="gene ID" value="LPERR01G06270"/>
</dbReference>
<accession>A0A0D9UY19</accession>
<sequence length="82" mass="9270">MYKRGRERTRRAVEEEILEGRDMEVDRAGRRSRARAWLLLPGGAPMMRTERADGDALGNIFMESAFRKGIDASYEVLHGGSS</sequence>
<dbReference type="Proteomes" id="UP000032180">
    <property type="component" value="Chromosome 1"/>
</dbReference>
<dbReference type="AlphaFoldDB" id="A0A0D9UY19"/>
<organism evidence="1 2">
    <name type="scientific">Leersia perrieri</name>
    <dbReference type="NCBI Taxonomy" id="77586"/>
    <lineage>
        <taxon>Eukaryota</taxon>
        <taxon>Viridiplantae</taxon>
        <taxon>Streptophyta</taxon>
        <taxon>Embryophyta</taxon>
        <taxon>Tracheophyta</taxon>
        <taxon>Spermatophyta</taxon>
        <taxon>Magnoliopsida</taxon>
        <taxon>Liliopsida</taxon>
        <taxon>Poales</taxon>
        <taxon>Poaceae</taxon>
        <taxon>BOP clade</taxon>
        <taxon>Oryzoideae</taxon>
        <taxon>Oryzeae</taxon>
        <taxon>Oryzinae</taxon>
        <taxon>Leersia</taxon>
    </lineage>
</organism>
<keyword evidence="2" id="KW-1185">Reference proteome</keyword>
<reference evidence="1 2" key="1">
    <citation type="submission" date="2012-08" db="EMBL/GenBank/DDBJ databases">
        <title>Oryza genome evolution.</title>
        <authorList>
            <person name="Wing R.A."/>
        </authorList>
    </citation>
    <scope>NUCLEOTIDE SEQUENCE</scope>
</reference>
<reference evidence="1" key="3">
    <citation type="submission" date="2015-04" db="UniProtKB">
        <authorList>
            <consortium name="EnsemblPlants"/>
        </authorList>
    </citation>
    <scope>IDENTIFICATION</scope>
</reference>
<evidence type="ECO:0000313" key="1">
    <source>
        <dbReference type="EnsemblPlants" id="LPERR01G06270.1"/>
    </source>
</evidence>
<proteinExistence type="predicted"/>
<name>A0A0D9UY19_9ORYZ</name>
<dbReference type="EnsemblPlants" id="LPERR01G06270.1">
    <property type="protein sequence ID" value="LPERR01G06270.1"/>
    <property type="gene ID" value="LPERR01G06270"/>
</dbReference>
<protein>
    <submittedName>
        <fullName evidence="1">Uncharacterized protein</fullName>
    </submittedName>
</protein>
<dbReference type="HOGENOM" id="CLU_2561566_0_0_1"/>
<reference evidence="2" key="2">
    <citation type="submission" date="2013-12" db="EMBL/GenBank/DDBJ databases">
        <authorList>
            <person name="Yu Y."/>
            <person name="Lee S."/>
            <person name="de Baynast K."/>
            <person name="Wissotski M."/>
            <person name="Liu L."/>
            <person name="Talag J."/>
            <person name="Goicoechea J."/>
            <person name="Angelova A."/>
            <person name="Jetty R."/>
            <person name="Kudrna D."/>
            <person name="Golser W."/>
            <person name="Rivera L."/>
            <person name="Zhang J."/>
            <person name="Wing R."/>
        </authorList>
    </citation>
    <scope>NUCLEOTIDE SEQUENCE</scope>
</reference>
<evidence type="ECO:0000313" key="2">
    <source>
        <dbReference type="Proteomes" id="UP000032180"/>
    </source>
</evidence>